<sequence>MSDLGEHLIKGLILCGWLPWFRGGTVVVLAITKSEQASLPGCAENDIEGRVERRCRSCIDGGVPAAPPREEPKPAAEEAKK</sequence>
<gene>
    <name evidence="2" type="ORF">FSB_LOCUS39167</name>
</gene>
<feature type="region of interest" description="Disordered" evidence="1">
    <location>
        <begin position="61"/>
        <end position="81"/>
    </location>
</feature>
<protein>
    <submittedName>
        <fullName evidence="2">Uncharacterized protein</fullName>
    </submittedName>
</protein>
<dbReference type="AlphaFoldDB" id="A0A2N9HHB2"/>
<dbReference type="EMBL" id="OIVN01003446">
    <property type="protein sequence ID" value="SPD11285.1"/>
    <property type="molecule type" value="Genomic_DNA"/>
</dbReference>
<evidence type="ECO:0000313" key="2">
    <source>
        <dbReference type="EMBL" id="SPD11285.1"/>
    </source>
</evidence>
<reference evidence="2" key="1">
    <citation type="submission" date="2018-02" db="EMBL/GenBank/DDBJ databases">
        <authorList>
            <person name="Cohen D.B."/>
            <person name="Kent A.D."/>
        </authorList>
    </citation>
    <scope>NUCLEOTIDE SEQUENCE</scope>
</reference>
<evidence type="ECO:0000256" key="1">
    <source>
        <dbReference type="SAM" id="MobiDB-lite"/>
    </source>
</evidence>
<accession>A0A2N9HHB2</accession>
<proteinExistence type="predicted"/>
<feature type="compositionally biased region" description="Basic and acidic residues" evidence="1">
    <location>
        <begin position="68"/>
        <end position="81"/>
    </location>
</feature>
<name>A0A2N9HHB2_FAGSY</name>
<organism evidence="2">
    <name type="scientific">Fagus sylvatica</name>
    <name type="common">Beechnut</name>
    <dbReference type="NCBI Taxonomy" id="28930"/>
    <lineage>
        <taxon>Eukaryota</taxon>
        <taxon>Viridiplantae</taxon>
        <taxon>Streptophyta</taxon>
        <taxon>Embryophyta</taxon>
        <taxon>Tracheophyta</taxon>
        <taxon>Spermatophyta</taxon>
        <taxon>Magnoliopsida</taxon>
        <taxon>eudicotyledons</taxon>
        <taxon>Gunneridae</taxon>
        <taxon>Pentapetalae</taxon>
        <taxon>rosids</taxon>
        <taxon>fabids</taxon>
        <taxon>Fagales</taxon>
        <taxon>Fagaceae</taxon>
        <taxon>Fagus</taxon>
    </lineage>
</organism>